<dbReference type="Proteomes" id="UP000247409">
    <property type="component" value="Unassembled WGS sequence"/>
</dbReference>
<reference evidence="5 6" key="1">
    <citation type="journal article" date="2018" name="Mol. Biol. Evol.">
        <title>Analysis of the draft genome of the red seaweed Gracilariopsis chorda provides insights into genome size evolution in Rhodophyta.</title>
        <authorList>
            <person name="Lee J."/>
            <person name="Yang E.C."/>
            <person name="Graf L."/>
            <person name="Yang J.H."/>
            <person name="Qiu H."/>
            <person name="Zel Zion U."/>
            <person name="Chan C.X."/>
            <person name="Stephens T.G."/>
            <person name="Weber A.P.M."/>
            <person name="Boo G.H."/>
            <person name="Boo S.M."/>
            <person name="Kim K.M."/>
            <person name="Shin Y."/>
            <person name="Jung M."/>
            <person name="Lee S.J."/>
            <person name="Yim H.S."/>
            <person name="Lee J.H."/>
            <person name="Bhattacharya D."/>
            <person name="Yoon H.S."/>
        </authorList>
    </citation>
    <scope>NUCLEOTIDE SEQUENCE [LARGE SCALE GENOMIC DNA]</scope>
    <source>
        <strain evidence="5 6">SKKU-2015</strain>
        <tissue evidence="5">Whole body</tissue>
    </source>
</reference>
<comment type="similarity">
    <text evidence="1">Belongs to the peptidase A1 family.</text>
</comment>
<sequence>MFYMDGSSGNGTLYRDTVHIGSVDVPMLFGAMHEESHNFELPYTDGVLGMAFQKGACHPACIPPAMDTIVNQTGIKDLFTICVSRYGGTLVLGAADKSLATSDYKYVHLEDGGSQSRFVTPVKPEWRVGDRKLSTPSLTAAVWSTATTHLAFSKSTFLSLLDHLMAHYCHIPDLCSMSSWFRPQSCSAIPEDSVRAMPNITIEVSDDVEITLTPDDYLIKLRKVDGVQHRCVAMIATDSLQERGYGLLFGSVVMRKYATVFDRKNYRIGVAPANSRKCGPLTGSDRGLPGKHSTKGKGPVLTADTSPAAGTEQETEDPDEKLIAQAEKCRAKRSCSGCSKISNCSYGYQTGRCVPVREATKMPYPFCTGGFCACFLVGGSGWYFGIVIGALLGIAIVVALVLVFRKRQQRNHYQALQRYEEQDIETF</sequence>
<keyword evidence="6" id="KW-1185">Reference proteome</keyword>
<keyword evidence="3" id="KW-0812">Transmembrane</keyword>
<evidence type="ECO:0000259" key="4">
    <source>
        <dbReference type="PROSITE" id="PS51767"/>
    </source>
</evidence>
<dbReference type="STRING" id="448386.A0A2V3IPY9"/>
<evidence type="ECO:0000256" key="1">
    <source>
        <dbReference type="ARBA" id="ARBA00007447"/>
    </source>
</evidence>
<feature type="domain" description="Peptidase A1" evidence="4">
    <location>
        <begin position="1"/>
        <end position="271"/>
    </location>
</feature>
<dbReference type="OrthoDB" id="3246at2759"/>
<organism evidence="5 6">
    <name type="scientific">Gracilariopsis chorda</name>
    <dbReference type="NCBI Taxonomy" id="448386"/>
    <lineage>
        <taxon>Eukaryota</taxon>
        <taxon>Rhodophyta</taxon>
        <taxon>Florideophyceae</taxon>
        <taxon>Rhodymeniophycidae</taxon>
        <taxon>Gracilariales</taxon>
        <taxon>Gracilariaceae</taxon>
        <taxon>Gracilariopsis</taxon>
    </lineage>
</organism>
<name>A0A2V3IPY9_9FLOR</name>
<dbReference type="PANTHER" id="PTHR47966">
    <property type="entry name" value="BETA-SITE APP-CLEAVING ENZYME, ISOFORM A-RELATED"/>
    <property type="match status" value="1"/>
</dbReference>
<dbReference type="PANTHER" id="PTHR47966:SF51">
    <property type="entry name" value="BETA-SITE APP-CLEAVING ENZYME, ISOFORM A-RELATED"/>
    <property type="match status" value="1"/>
</dbReference>
<dbReference type="CDD" id="cd05471">
    <property type="entry name" value="pepsin_like"/>
    <property type="match status" value="1"/>
</dbReference>
<accession>A0A2V3IPY9</accession>
<dbReference type="PROSITE" id="PS51767">
    <property type="entry name" value="PEPTIDASE_A1"/>
    <property type="match status" value="1"/>
</dbReference>
<dbReference type="EMBL" id="NBIV01000101">
    <property type="protein sequence ID" value="PXF44151.1"/>
    <property type="molecule type" value="Genomic_DNA"/>
</dbReference>
<evidence type="ECO:0000256" key="2">
    <source>
        <dbReference type="SAM" id="MobiDB-lite"/>
    </source>
</evidence>
<proteinExistence type="inferred from homology"/>
<keyword evidence="3" id="KW-1133">Transmembrane helix</keyword>
<feature type="transmembrane region" description="Helical" evidence="3">
    <location>
        <begin position="382"/>
        <end position="404"/>
    </location>
</feature>
<dbReference type="CDD" id="cd12087">
    <property type="entry name" value="TM_EGFR-like"/>
    <property type="match status" value="1"/>
</dbReference>
<keyword evidence="3" id="KW-0472">Membrane</keyword>
<evidence type="ECO:0000256" key="3">
    <source>
        <dbReference type="SAM" id="Phobius"/>
    </source>
</evidence>
<dbReference type="InterPro" id="IPR033121">
    <property type="entry name" value="PEPTIDASE_A1"/>
</dbReference>
<protein>
    <submittedName>
        <fullName evidence="5">Renin</fullName>
    </submittedName>
</protein>
<dbReference type="Pfam" id="PF00026">
    <property type="entry name" value="Asp"/>
    <property type="match status" value="1"/>
</dbReference>
<dbReference type="SMR" id="A0A2V3IPY9"/>
<dbReference type="InterPro" id="IPR021109">
    <property type="entry name" value="Peptidase_aspartic_dom_sf"/>
</dbReference>
<evidence type="ECO:0000313" key="5">
    <source>
        <dbReference type="EMBL" id="PXF44151.1"/>
    </source>
</evidence>
<dbReference type="InterPro" id="IPR034164">
    <property type="entry name" value="Pepsin-like_dom"/>
</dbReference>
<dbReference type="GO" id="GO:0004190">
    <property type="term" value="F:aspartic-type endopeptidase activity"/>
    <property type="evidence" value="ECO:0007669"/>
    <property type="project" value="InterPro"/>
</dbReference>
<dbReference type="Gene3D" id="2.40.70.10">
    <property type="entry name" value="Acid Proteases"/>
    <property type="match status" value="2"/>
</dbReference>
<dbReference type="SUPFAM" id="SSF50630">
    <property type="entry name" value="Acid proteases"/>
    <property type="match status" value="1"/>
</dbReference>
<dbReference type="GO" id="GO:0006508">
    <property type="term" value="P:proteolysis"/>
    <property type="evidence" value="ECO:0007669"/>
    <property type="project" value="InterPro"/>
</dbReference>
<dbReference type="AlphaFoldDB" id="A0A2V3IPY9"/>
<feature type="region of interest" description="Disordered" evidence="2">
    <location>
        <begin position="279"/>
        <end position="319"/>
    </location>
</feature>
<evidence type="ECO:0000313" key="6">
    <source>
        <dbReference type="Proteomes" id="UP000247409"/>
    </source>
</evidence>
<dbReference type="InterPro" id="IPR001461">
    <property type="entry name" value="Aspartic_peptidase_A1"/>
</dbReference>
<comment type="caution">
    <text evidence="5">The sequence shown here is derived from an EMBL/GenBank/DDBJ whole genome shotgun (WGS) entry which is preliminary data.</text>
</comment>
<gene>
    <name evidence="5" type="ORF">BWQ96_06124</name>
</gene>